<proteinExistence type="predicted"/>
<evidence type="ECO:0000313" key="1">
    <source>
        <dbReference type="EMBL" id="KAF7295854.1"/>
    </source>
</evidence>
<reference evidence="1" key="1">
    <citation type="submission" date="2020-05" db="EMBL/GenBank/DDBJ databases">
        <title>Mycena genomes resolve the evolution of fungal bioluminescence.</title>
        <authorList>
            <person name="Tsai I.J."/>
        </authorList>
    </citation>
    <scope>NUCLEOTIDE SEQUENCE</scope>
    <source>
        <strain evidence="1">110903Hualien_Pintung</strain>
    </source>
</reference>
<evidence type="ECO:0000313" key="2">
    <source>
        <dbReference type="Proteomes" id="UP000613580"/>
    </source>
</evidence>
<dbReference type="Gene3D" id="3.30.70.1240">
    <property type="entry name" value="DOPA-like domains"/>
    <property type="match status" value="1"/>
</dbReference>
<name>A0A8H6W1F5_MYCCL</name>
<sequence>MVEVRADFLSHIQGQLHAQTEEMSTKEQVGENASRRNSLQFPAMATAKPLPKPTTDLKTVLDSEVKEWHFHIYFHQGNAEEHHYALELRDAVLRLRRDGAFIAVPLFRVNTDPIGPHPAGKFSSLSRDKAIIRMCADRINRGPLSILVHPLTREARADHEVRNSWIGPSWPLDTSTLPVRTFEIPLQYPSLKLGYSSKVPFISPEDRAALGANVEKVLLKEKDAARAPVP</sequence>
<organism evidence="1 2">
    <name type="scientific">Mycena chlorophos</name>
    <name type="common">Agaric fungus</name>
    <name type="synonym">Agaricus chlorophos</name>
    <dbReference type="NCBI Taxonomy" id="658473"/>
    <lineage>
        <taxon>Eukaryota</taxon>
        <taxon>Fungi</taxon>
        <taxon>Dikarya</taxon>
        <taxon>Basidiomycota</taxon>
        <taxon>Agaricomycotina</taxon>
        <taxon>Agaricomycetes</taxon>
        <taxon>Agaricomycetidae</taxon>
        <taxon>Agaricales</taxon>
        <taxon>Marasmiineae</taxon>
        <taxon>Mycenaceae</taxon>
        <taxon>Mycena</taxon>
    </lineage>
</organism>
<dbReference type="Pfam" id="PF08883">
    <property type="entry name" value="DOPA_dioxygen"/>
    <property type="match status" value="1"/>
</dbReference>
<dbReference type="SUPFAM" id="SSF143410">
    <property type="entry name" value="DOPA-like"/>
    <property type="match status" value="1"/>
</dbReference>
<protein>
    <recommendedName>
        <fullName evidence="3">DOPA 4,5-dioxygenase</fullName>
    </recommendedName>
</protein>
<dbReference type="OrthoDB" id="9970095at2759"/>
<dbReference type="Proteomes" id="UP000613580">
    <property type="component" value="Unassembled WGS sequence"/>
</dbReference>
<accession>A0A8H6W1F5</accession>
<gene>
    <name evidence="1" type="ORF">HMN09_01128800</name>
</gene>
<dbReference type="InterPro" id="IPR014980">
    <property type="entry name" value="DOPA_dioxygen"/>
</dbReference>
<comment type="caution">
    <text evidence="1">The sequence shown here is derived from an EMBL/GenBank/DDBJ whole genome shotgun (WGS) entry which is preliminary data.</text>
</comment>
<evidence type="ECO:0008006" key="3">
    <source>
        <dbReference type="Google" id="ProtNLM"/>
    </source>
</evidence>
<keyword evidence="2" id="KW-1185">Reference proteome</keyword>
<dbReference type="PANTHER" id="PTHR36423:SF2">
    <property type="entry name" value="AFR070WP"/>
    <property type="match status" value="1"/>
</dbReference>
<dbReference type="PANTHER" id="PTHR36423">
    <property type="entry name" value="AFR070WP"/>
    <property type="match status" value="1"/>
</dbReference>
<dbReference type="EMBL" id="JACAZE010000018">
    <property type="protein sequence ID" value="KAF7295854.1"/>
    <property type="molecule type" value="Genomic_DNA"/>
</dbReference>
<dbReference type="AlphaFoldDB" id="A0A8H6W1F5"/>
<dbReference type="InterPro" id="IPR023389">
    <property type="entry name" value="DOPA-like_sf"/>
</dbReference>